<dbReference type="AlphaFoldDB" id="A0A4P9YAB7"/>
<proteinExistence type="predicted"/>
<dbReference type="SUPFAM" id="SSF56112">
    <property type="entry name" value="Protein kinase-like (PK-like)"/>
    <property type="match status" value="1"/>
</dbReference>
<reference evidence="3" key="1">
    <citation type="journal article" date="2018" name="Nat. Microbiol.">
        <title>Leveraging single-cell genomics to expand the fungal tree of life.</title>
        <authorList>
            <person name="Ahrendt S.R."/>
            <person name="Quandt C.A."/>
            <person name="Ciobanu D."/>
            <person name="Clum A."/>
            <person name="Salamov A."/>
            <person name="Andreopoulos B."/>
            <person name="Cheng J.F."/>
            <person name="Woyke T."/>
            <person name="Pelin A."/>
            <person name="Henrissat B."/>
            <person name="Reynolds N.K."/>
            <person name="Benny G.L."/>
            <person name="Smith M.E."/>
            <person name="James T.Y."/>
            <person name="Grigoriev I.V."/>
        </authorList>
    </citation>
    <scope>NUCLEOTIDE SEQUENCE [LARGE SCALE GENOMIC DNA]</scope>
    <source>
        <strain evidence="3">CSF55</strain>
    </source>
</reference>
<keyword evidence="2" id="KW-0418">Kinase</keyword>
<dbReference type="Proteomes" id="UP000281549">
    <property type="component" value="Unassembled WGS sequence"/>
</dbReference>
<dbReference type="EMBL" id="ML007720">
    <property type="protein sequence ID" value="RKP15782.1"/>
    <property type="molecule type" value="Genomic_DNA"/>
</dbReference>
<dbReference type="PROSITE" id="PS50011">
    <property type="entry name" value="PROTEIN_KINASE_DOM"/>
    <property type="match status" value="1"/>
</dbReference>
<dbReference type="InterPro" id="IPR011009">
    <property type="entry name" value="Kinase-like_dom_sf"/>
</dbReference>
<sequence length="176" mass="20700">MQNRPTFKQVKLIFAKTLLALEDLRRVGLVHNDLKSDNIMICKNSIVKVIDFSLSSHFRDGYLNDSLFGKAVSNGVWTPAIDYFYLGIAFYQLHAYMTIPFFYSSDIANELYFPFETKNDQFVELKTPHVYFHWDFFNVLKPLLETDWIKRVGRDYHSVLKYRFNTPTLKTSTGMQ</sequence>
<gene>
    <name evidence="2" type="ORF">ROZALSC1DRAFT_18347</name>
</gene>
<evidence type="ECO:0000313" key="3">
    <source>
        <dbReference type="Proteomes" id="UP000281549"/>
    </source>
</evidence>
<evidence type="ECO:0000313" key="2">
    <source>
        <dbReference type="EMBL" id="RKP15782.1"/>
    </source>
</evidence>
<dbReference type="PROSITE" id="PS00108">
    <property type="entry name" value="PROTEIN_KINASE_ST"/>
    <property type="match status" value="1"/>
</dbReference>
<accession>A0A4P9YAB7</accession>
<name>A0A4P9YAB7_ROZAC</name>
<dbReference type="InterPro" id="IPR008271">
    <property type="entry name" value="Ser/Thr_kinase_AS"/>
</dbReference>
<keyword evidence="2" id="KW-0808">Transferase</keyword>
<feature type="domain" description="Protein kinase" evidence="1">
    <location>
        <begin position="1"/>
        <end position="169"/>
    </location>
</feature>
<organism evidence="2 3">
    <name type="scientific">Rozella allomycis (strain CSF55)</name>
    <dbReference type="NCBI Taxonomy" id="988480"/>
    <lineage>
        <taxon>Eukaryota</taxon>
        <taxon>Fungi</taxon>
        <taxon>Fungi incertae sedis</taxon>
        <taxon>Cryptomycota</taxon>
        <taxon>Cryptomycota incertae sedis</taxon>
        <taxon>Rozella</taxon>
    </lineage>
</organism>
<evidence type="ECO:0000259" key="1">
    <source>
        <dbReference type="PROSITE" id="PS50011"/>
    </source>
</evidence>
<dbReference type="InterPro" id="IPR000719">
    <property type="entry name" value="Prot_kinase_dom"/>
</dbReference>
<dbReference type="Pfam" id="PF00069">
    <property type="entry name" value="Pkinase"/>
    <property type="match status" value="1"/>
</dbReference>
<dbReference type="GO" id="GO:0005524">
    <property type="term" value="F:ATP binding"/>
    <property type="evidence" value="ECO:0007669"/>
    <property type="project" value="InterPro"/>
</dbReference>
<protein>
    <submittedName>
        <fullName evidence="2">Kinase-like protein</fullName>
    </submittedName>
</protein>
<dbReference type="GO" id="GO:0004672">
    <property type="term" value="F:protein kinase activity"/>
    <property type="evidence" value="ECO:0007669"/>
    <property type="project" value="InterPro"/>
</dbReference>
<dbReference type="Gene3D" id="1.10.510.10">
    <property type="entry name" value="Transferase(Phosphotransferase) domain 1"/>
    <property type="match status" value="1"/>
</dbReference>